<dbReference type="EMBL" id="CP076448">
    <property type="protein sequence ID" value="QXM24187.1"/>
    <property type="molecule type" value="Genomic_DNA"/>
</dbReference>
<dbReference type="GO" id="GO:0046872">
    <property type="term" value="F:metal ion binding"/>
    <property type="evidence" value="ECO:0007669"/>
    <property type="project" value="UniProtKB-KW"/>
</dbReference>
<dbReference type="PANTHER" id="PTHR37326">
    <property type="entry name" value="BLL3975 PROTEIN"/>
    <property type="match status" value="1"/>
</dbReference>
<keyword evidence="3" id="KW-0378">Hydrolase</keyword>
<sequence>MEQRTRIWSDIDYERNGKQVDWLHLPHSVTRSAYGMIDIPVAVVRNGEGPTALFTAGNHGDEYEGQVALCNLIRELSPETIRGRVIILPALNLPAVMAGTRVSPIDGGNLNRSFPGSPDGTVTQQIAHYVDSVLFPRADLFHDLHSGGGSLAYMPFASTHEGPDPAVNARGLAALRNFGAPVSLHWRQGADPRYSPGAAMRRGVPALGGEFGGGGSLNRTALAFLEEGLIRTLRFLGILPGGPPEPRPTRMFEVPDQACFVYAPDGGVFEPATAIGDSVRRGDLCGRIHYVDDPARPPTPCFFKRDGVVVCQRHPARCERGDCLAHLAIEVA</sequence>
<name>A0A975YJ83_9PROT</name>
<comment type="cofactor">
    <cofactor evidence="1">
        <name>Zn(2+)</name>
        <dbReference type="ChEBI" id="CHEBI:29105"/>
    </cofactor>
</comment>
<dbReference type="InterPro" id="IPR053138">
    <property type="entry name" value="N-alpha-Ac-DABA_deacetylase"/>
</dbReference>
<accession>A0A975YJ83</accession>
<dbReference type="CDD" id="cd06252">
    <property type="entry name" value="M14_ASTE_ASPA-like"/>
    <property type="match status" value="1"/>
</dbReference>
<feature type="domain" description="Succinylglutamate desuccinylase/Aspartoacylase catalytic" evidence="5">
    <location>
        <begin position="49"/>
        <end position="235"/>
    </location>
</feature>
<dbReference type="InterPro" id="IPR055438">
    <property type="entry name" value="AstE_AspA_cat"/>
</dbReference>
<evidence type="ECO:0000259" key="5">
    <source>
        <dbReference type="Pfam" id="PF24827"/>
    </source>
</evidence>
<gene>
    <name evidence="6" type="ORF">KO353_13105</name>
</gene>
<keyword evidence="4" id="KW-0862">Zinc</keyword>
<evidence type="ECO:0000256" key="2">
    <source>
        <dbReference type="ARBA" id="ARBA00022723"/>
    </source>
</evidence>
<dbReference type="InterPro" id="IPR043795">
    <property type="entry name" value="N-alpha-Ac-DABA-like"/>
</dbReference>
<keyword evidence="2" id="KW-0479">Metal-binding</keyword>
<dbReference type="PIRSF" id="PIRSF039012">
    <property type="entry name" value="ASP"/>
    <property type="match status" value="1"/>
</dbReference>
<proteinExistence type="predicted"/>
<dbReference type="Pfam" id="PF24827">
    <property type="entry name" value="AstE_AspA_cat"/>
    <property type="match status" value="1"/>
</dbReference>
<reference evidence="6" key="1">
    <citation type="submission" date="2021-06" db="EMBL/GenBank/DDBJ databases">
        <title>Elioraea tepida, sp. nov., a moderately thermophilic aerobic anoxygenic phototrophic bacterium isolated from an alkaline siliceous hot spring mat community in Yellowstone National Park, WY, USA.</title>
        <authorList>
            <person name="Saini M.K."/>
            <person name="Yoshida S."/>
            <person name="Sebastian A."/>
            <person name="Hirose S."/>
            <person name="Hara E."/>
            <person name="Tamaki H."/>
            <person name="Soulier N.T."/>
            <person name="Albert I."/>
            <person name="Hanada S."/>
            <person name="Bryant D.A."/>
            <person name="Tank M."/>
        </authorList>
    </citation>
    <scope>NUCLEOTIDE SEQUENCE</scope>
    <source>
        <strain evidence="6">MS-P2</strain>
    </source>
</reference>
<evidence type="ECO:0000256" key="3">
    <source>
        <dbReference type="ARBA" id="ARBA00022801"/>
    </source>
</evidence>
<evidence type="ECO:0000313" key="7">
    <source>
        <dbReference type="Proteomes" id="UP000694001"/>
    </source>
</evidence>
<dbReference type="KEGG" id="elio:KO353_13105"/>
<evidence type="ECO:0000256" key="4">
    <source>
        <dbReference type="ARBA" id="ARBA00022833"/>
    </source>
</evidence>
<dbReference type="AlphaFoldDB" id="A0A975YJ83"/>
<dbReference type="Proteomes" id="UP000694001">
    <property type="component" value="Chromosome"/>
</dbReference>
<dbReference type="GO" id="GO:0016788">
    <property type="term" value="F:hydrolase activity, acting on ester bonds"/>
    <property type="evidence" value="ECO:0007669"/>
    <property type="project" value="InterPro"/>
</dbReference>
<organism evidence="6 7">
    <name type="scientific">Elioraea tepida</name>
    <dbReference type="NCBI Taxonomy" id="2843330"/>
    <lineage>
        <taxon>Bacteria</taxon>
        <taxon>Pseudomonadati</taxon>
        <taxon>Pseudomonadota</taxon>
        <taxon>Alphaproteobacteria</taxon>
        <taxon>Acetobacterales</taxon>
        <taxon>Elioraeaceae</taxon>
        <taxon>Elioraea</taxon>
    </lineage>
</organism>
<keyword evidence="7" id="KW-1185">Reference proteome</keyword>
<evidence type="ECO:0000256" key="1">
    <source>
        <dbReference type="ARBA" id="ARBA00001947"/>
    </source>
</evidence>
<dbReference type="RefSeq" id="WP_218285182.1">
    <property type="nucleotide sequence ID" value="NZ_CP076448.1"/>
</dbReference>
<dbReference type="PANTHER" id="PTHR37326:SF1">
    <property type="entry name" value="BLL3975 PROTEIN"/>
    <property type="match status" value="1"/>
</dbReference>
<protein>
    <submittedName>
        <fullName evidence="6">Succinylglutamate desuccinylase/aspartoacylase family protein</fullName>
    </submittedName>
</protein>
<evidence type="ECO:0000313" key="6">
    <source>
        <dbReference type="EMBL" id="QXM24187.1"/>
    </source>
</evidence>